<dbReference type="SMART" id="SM01204">
    <property type="entry name" value="FIST_C"/>
    <property type="match status" value="1"/>
</dbReference>
<dbReference type="SMART" id="SM00897">
    <property type="entry name" value="FIST"/>
    <property type="match status" value="1"/>
</dbReference>
<dbReference type="Pfam" id="PF08495">
    <property type="entry name" value="FIST"/>
    <property type="match status" value="1"/>
</dbReference>
<dbReference type="KEGG" id="abaw:D5400_04960"/>
<dbReference type="AlphaFoldDB" id="A0A3S9B1F9"/>
<dbReference type="Pfam" id="PF10442">
    <property type="entry name" value="FIST_C"/>
    <property type="match status" value="1"/>
</dbReference>
<accession>A0A3S9B1F9</accession>
<organism evidence="3 4">
    <name type="scientific">Georhizobium profundi</name>
    <dbReference type="NCBI Taxonomy" id="2341112"/>
    <lineage>
        <taxon>Bacteria</taxon>
        <taxon>Pseudomonadati</taxon>
        <taxon>Pseudomonadota</taxon>
        <taxon>Alphaproteobacteria</taxon>
        <taxon>Hyphomicrobiales</taxon>
        <taxon>Rhizobiaceae</taxon>
        <taxon>Georhizobium</taxon>
    </lineage>
</organism>
<evidence type="ECO:0000259" key="2">
    <source>
        <dbReference type="SMART" id="SM01204"/>
    </source>
</evidence>
<proteinExistence type="predicted"/>
<evidence type="ECO:0000313" key="4">
    <source>
        <dbReference type="Proteomes" id="UP000268192"/>
    </source>
</evidence>
<dbReference type="Proteomes" id="UP000268192">
    <property type="component" value="Chromosome"/>
</dbReference>
<gene>
    <name evidence="3" type="ORF">D5400_04960</name>
</gene>
<dbReference type="InterPro" id="IPR019494">
    <property type="entry name" value="FIST_C"/>
</dbReference>
<reference evidence="3 4" key="1">
    <citation type="submission" date="2018-09" db="EMBL/GenBank/DDBJ databases">
        <title>Marinorhizobium profundi gen. nov., sp. nov., isolated from a deep-sea sediment sample from the New Britain Trench and proposal of Marinorhizobiaceae fam. nov. in the order Rhizobiales of the class Alphaproteobacteria.</title>
        <authorList>
            <person name="Cao J."/>
        </authorList>
    </citation>
    <scope>NUCLEOTIDE SEQUENCE [LARGE SCALE GENOMIC DNA]</scope>
    <source>
        <strain evidence="3 4">WS11</strain>
    </source>
</reference>
<name>A0A3S9B1F9_9HYPH</name>
<protein>
    <recommendedName>
        <fullName evidence="5">FIST domain containing protein</fullName>
    </recommendedName>
</protein>
<evidence type="ECO:0008006" key="5">
    <source>
        <dbReference type="Google" id="ProtNLM"/>
    </source>
</evidence>
<dbReference type="PANTHER" id="PTHR40252:SF2">
    <property type="entry name" value="BLR0328 PROTEIN"/>
    <property type="match status" value="1"/>
</dbReference>
<dbReference type="InterPro" id="IPR013702">
    <property type="entry name" value="FIST_domain_N"/>
</dbReference>
<keyword evidence="4" id="KW-1185">Reference proteome</keyword>
<dbReference type="RefSeq" id="WP_126008237.1">
    <property type="nucleotide sequence ID" value="NZ_CP032509.1"/>
</dbReference>
<evidence type="ECO:0000313" key="3">
    <source>
        <dbReference type="EMBL" id="AZN70711.1"/>
    </source>
</evidence>
<dbReference type="OrthoDB" id="9807948at2"/>
<dbReference type="PANTHER" id="PTHR40252">
    <property type="entry name" value="BLR0328 PROTEIN"/>
    <property type="match status" value="1"/>
</dbReference>
<dbReference type="EMBL" id="CP032509">
    <property type="protein sequence ID" value="AZN70711.1"/>
    <property type="molecule type" value="Genomic_DNA"/>
</dbReference>
<sequence length="388" mass="41245">MTCHITTYACGIVAIHGSGLGLDEFAGTLAVQAKVAGAELASLFFSQDAIDAHQIAANMAEHAPGLRYVGCSTAGEITPDGYGEGSIIAMLFPSDKFSASACLIRDISTARMESVVKDVRELRRSFEPKRFAGGRTFGVVLIDGLSRAEEAVTSALYWSLDEIPLVGGSAGDNLRFEKTTLIHNGNVVSDCAILMLVHSAVPFDVFKTENFNPTSRKLVVTASDPDTRTVHEINAEPAAAAYAQAIGLDAGSLTPMSFASYPLVVRVGGEYFCRSIQKANEDGSLTFFCAIDNGIVLTLAEPMGMVESTRAKLHDVAAGLGGIDVVLGFDCVLRRLDAQNRQSLAAISSLYRENNIIGFGTYGEQYRSMHLNQTFTGIAFAASSAASE</sequence>
<feature type="domain" description="FIST" evidence="1">
    <location>
        <begin position="37"/>
        <end position="237"/>
    </location>
</feature>
<evidence type="ECO:0000259" key="1">
    <source>
        <dbReference type="SMART" id="SM00897"/>
    </source>
</evidence>
<feature type="domain" description="FIST C-domain" evidence="2">
    <location>
        <begin position="238"/>
        <end position="368"/>
    </location>
</feature>